<dbReference type="AlphaFoldDB" id="A0A822EHI0"/>
<evidence type="ECO:0000313" key="1">
    <source>
        <dbReference type="EMBL" id="CAF5101922.1"/>
    </source>
</evidence>
<dbReference type="Proteomes" id="UP000663848">
    <property type="component" value="Unassembled WGS sequence"/>
</dbReference>
<sequence length="80" mass="9650">IEVILNCESRLSPKRRLQLQEIIHRQCAPLQLNWKDINFNAFGQSREEQQTKAFSHFRETMDKNSIQFNSFRIQMQQKLN</sequence>
<organism evidence="1 2">
    <name type="scientific">Rotaria socialis</name>
    <dbReference type="NCBI Taxonomy" id="392032"/>
    <lineage>
        <taxon>Eukaryota</taxon>
        <taxon>Metazoa</taxon>
        <taxon>Spiralia</taxon>
        <taxon>Gnathifera</taxon>
        <taxon>Rotifera</taxon>
        <taxon>Eurotatoria</taxon>
        <taxon>Bdelloidea</taxon>
        <taxon>Philodinida</taxon>
        <taxon>Philodinidae</taxon>
        <taxon>Rotaria</taxon>
    </lineage>
</organism>
<evidence type="ECO:0000313" key="2">
    <source>
        <dbReference type="Proteomes" id="UP000663848"/>
    </source>
</evidence>
<dbReference type="EMBL" id="CAJOBR010071776">
    <property type="protein sequence ID" value="CAF5101922.1"/>
    <property type="molecule type" value="Genomic_DNA"/>
</dbReference>
<gene>
    <name evidence="1" type="ORF">QYT958_LOCUS44891</name>
</gene>
<name>A0A822EHI0_9BILA</name>
<comment type="caution">
    <text evidence="1">The sequence shown here is derived from an EMBL/GenBank/DDBJ whole genome shotgun (WGS) entry which is preliminary data.</text>
</comment>
<protein>
    <submittedName>
        <fullName evidence="1">Uncharacterized protein</fullName>
    </submittedName>
</protein>
<reference evidence="1" key="1">
    <citation type="submission" date="2021-02" db="EMBL/GenBank/DDBJ databases">
        <authorList>
            <person name="Nowell W R."/>
        </authorList>
    </citation>
    <scope>NUCLEOTIDE SEQUENCE</scope>
</reference>
<proteinExistence type="predicted"/>
<feature type="non-terminal residue" evidence="1">
    <location>
        <position position="1"/>
    </location>
</feature>
<feature type="non-terminal residue" evidence="1">
    <location>
        <position position="80"/>
    </location>
</feature>
<accession>A0A822EHI0</accession>